<evidence type="ECO:0000313" key="2">
    <source>
        <dbReference type="EMBL" id="GFY21868.1"/>
    </source>
</evidence>
<comment type="caution">
    <text evidence="2">The sequence shown here is derived from an EMBL/GenBank/DDBJ whole genome shotgun (WGS) entry which is preliminary data.</text>
</comment>
<name>A0A8X6T236_TRICX</name>
<dbReference type="AlphaFoldDB" id="A0A8X6T236"/>
<feature type="region of interest" description="Disordered" evidence="1">
    <location>
        <begin position="50"/>
        <end position="72"/>
    </location>
</feature>
<sequence length="107" mass="11946">MRNHGLRRIAYNSRSPLVRIEGAVKALQCVVGTLRLITLPVSRSANALYQKDDAEQDTTRASQRGLQDGQMLPKSPFLPDLSQIEHAWEETRSGLLVLSSSRSEDEL</sequence>
<accession>A0A8X6T236</accession>
<reference evidence="2" key="1">
    <citation type="submission" date="2020-08" db="EMBL/GenBank/DDBJ databases">
        <title>Multicomponent nature underlies the extraordinary mechanical properties of spider dragline silk.</title>
        <authorList>
            <person name="Kono N."/>
            <person name="Nakamura H."/>
            <person name="Mori M."/>
            <person name="Yoshida Y."/>
            <person name="Ohtoshi R."/>
            <person name="Malay A.D."/>
            <person name="Moran D.A.P."/>
            <person name="Tomita M."/>
            <person name="Numata K."/>
            <person name="Arakawa K."/>
        </authorList>
    </citation>
    <scope>NUCLEOTIDE SEQUENCE</scope>
</reference>
<gene>
    <name evidence="2" type="ORF">TNCV_3295121</name>
</gene>
<evidence type="ECO:0000256" key="1">
    <source>
        <dbReference type="SAM" id="MobiDB-lite"/>
    </source>
</evidence>
<dbReference type="Proteomes" id="UP000887159">
    <property type="component" value="Unassembled WGS sequence"/>
</dbReference>
<organism evidence="2 3">
    <name type="scientific">Trichonephila clavipes</name>
    <name type="common">Golden silk orbweaver</name>
    <name type="synonym">Nephila clavipes</name>
    <dbReference type="NCBI Taxonomy" id="2585209"/>
    <lineage>
        <taxon>Eukaryota</taxon>
        <taxon>Metazoa</taxon>
        <taxon>Ecdysozoa</taxon>
        <taxon>Arthropoda</taxon>
        <taxon>Chelicerata</taxon>
        <taxon>Arachnida</taxon>
        <taxon>Araneae</taxon>
        <taxon>Araneomorphae</taxon>
        <taxon>Entelegynae</taxon>
        <taxon>Araneoidea</taxon>
        <taxon>Nephilidae</taxon>
        <taxon>Trichonephila</taxon>
    </lineage>
</organism>
<evidence type="ECO:0000313" key="3">
    <source>
        <dbReference type="Proteomes" id="UP000887159"/>
    </source>
</evidence>
<proteinExistence type="predicted"/>
<keyword evidence="3" id="KW-1185">Reference proteome</keyword>
<dbReference type="EMBL" id="BMAU01021359">
    <property type="protein sequence ID" value="GFY21868.1"/>
    <property type="molecule type" value="Genomic_DNA"/>
</dbReference>
<protein>
    <submittedName>
        <fullName evidence="2">Uncharacterized protein</fullName>
    </submittedName>
</protein>